<accession>A0AAW5SL68</accession>
<protein>
    <submittedName>
        <fullName evidence="2">MmcQ/YjbR family DNA-binding protein</fullName>
    </submittedName>
</protein>
<reference evidence="1 3" key="1">
    <citation type="journal article" date="2016" name="Genome Announc.">
        <title>Draft Genome Sequences of Five Rapidly Growing Mycobacterium Species, M. thermoresistibile, M. fortuitum subsp. acetamidolyticum, M. canariasense, M. brisbanense, and M. novocastrense.</title>
        <authorList>
            <person name="Katahira K."/>
            <person name="Ogura Y."/>
            <person name="Gotoh Y."/>
            <person name="Hayashi T."/>
        </authorList>
    </citation>
    <scope>NUCLEOTIDE SEQUENCE [LARGE SCALE GENOMIC DNA]</scope>
    <source>
        <strain evidence="1 3">JCM18114</strain>
    </source>
</reference>
<comment type="caution">
    <text evidence="2">The sequence shown here is derived from an EMBL/GenBank/DDBJ whole genome shotgun (WGS) entry which is preliminary data.</text>
</comment>
<evidence type="ECO:0000313" key="4">
    <source>
        <dbReference type="Proteomes" id="UP001207528"/>
    </source>
</evidence>
<proteinExistence type="predicted"/>
<dbReference type="Proteomes" id="UP000069773">
    <property type="component" value="Unassembled WGS sequence"/>
</dbReference>
<organism evidence="2 4">
    <name type="scientific">Mycolicibacterium novocastrense</name>
    <name type="common">Mycobacterium novocastrense</name>
    <dbReference type="NCBI Taxonomy" id="59813"/>
    <lineage>
        <taxon>Bacteria</taxon>
        <taxon>Bacillati</taxon>
        <taxon>Actinomycetota</taxon>
        <taxon>Actinomycetes</taxon>
        <taxon>Mycobacteriales</taxon>
        <taxon>Mycobacteriaceae</taxon>
        <taxon>Mycolicibacterium</taxon>
    </lineage>
</organism>
<dbReference type="AlphaFoldDB" id="A0AAW5SL68"/>
<dbReference type="EMBL" id="BCTA01000036">
    <property type="protein sequence ID" value="GAT09488.1"/>
    <property type="molecule type" value="Genomic_DNA"/>
</dbReference>
<evidence type="ECO:0000313" key="2">
    <source>
        <dbReference type="EMBL" id="MCV7023887.1"/>
    </source>
</evidence>
<reference evidence="2" key="2">
    <citation type="submission" date="2020-07" db="EMBL/GenBank/DDBJ databases">
        <authorList>
            <person name="Pettersson B.M.F."/>
            <person name="Behra P.R.K."/>
            <person name="Ramesh M."/>
            <person name="Das S."/>
            <person name="Dasgupta S."/>
            <person name="Kirsebom L.A."/>
        </authorList>
    </citation>
    <scope>NUCLEOTIDE SEQUENCE</scope>
    <source>
        <strain evidence="2">DSM 44203</strain>
    </source>
</reference>
<sequence length="111" mass="12577">MITVDDVRRITATLPRSSEAVVRDSVRFRAGRLVYVAFSRDETVMGVAFPKEERAAMVAAEPDKFALPRKSEMRFNWILVRLDAIAYDELRELVIDGWRMCVPKSVGATVS</sequence>
<evidence type="ECO:0000313" key="3">
    <source>
        <dbReference type="Proteomes" id="UP000069773"/>
    </source>
</evidence>
<dbReference type="Pfam" id="PF04237">
    <property type="entry name" value="YjbR"/>
    <property type="match status" value="1"/>
</dbReference>
<name>A0AAW5SL68_MYCNV</name>
<keyword evidence="2" id="KW-0238">DNA-binding</keyword>
<keyword evidence="3" id="KW-1185">Reference proteome</keyword>
<dbReference type="Proteomes" id="UP001207528">
    <property type="component" value="Unassembled WGS sequence"/>
</dbReference>
<dbReference type="EMBL" id="JACKTI010000035">
    <property type="protein sequence ID" value="MCV7023887.1"/>
    <property type="molecule type" value="Genomic_DNA"/>
</dbReference>
<dbReference type="InterPro" id="IPR058532">
    <property type="entry name" value="YjbR/MT2646/Rv2570-like"/>
</dbReference>
<evidence type="ECO:0000313" key="1">
    <source>
        <dbReference type="EMBL" id="GAT09488.1"/>
    </source>
</evidence>
<dbReference type="GO" id="GO:0003677">
    <property type="term" value="F:DNA binding"/>
    <property type="evidence" value="ECO:0007669"/>
    <property type="project" value="UniProtKB-KW"/>
</dbReference>
<gene>
    <name evidence="2" type="ORF">H7I77_11095</name>
    <name evidence="1" type="ORF">RMCN_2621</name>
</gene>
<reference evidence="2" key="3">
    <citation type="journal article" date="2022" name="BMC Genomics">
        <title>Comparative genome analysis of mycobacteria focusing on tRNA and non-coding RNA.</title>
        <authorList>
            <person name="Behra P.R.K."/>
            <person name="Pettersson B.M.F."/>
            <person name="Ramesh M."/>
            <person name="Das S."/>
            <person name="Dasgupta S."/>
            <person name="Kirsebom L.A."/>
        </authorList>
    </citation>
    <scope>NUCLEOTIDE SEQUENCE</scope>
    <source>
        <strain evidence="2">DSM 44203</strain>
    </source>
</reference>
<dbReference type="RefSeq" id="WP_067389812.1">
    <property type="nucleotide sequence ID" value="NZ_BCTA01000036.1"/>
</dbReference>